<evidence type="ECO:0000313" key="2">
    <source>
        <dbReference type="Proteomes" id="UP001341840"/>
    </source>
</evidence>
<dbReference type="Proteomes" id="UP001341840">
    <property type="component" value="Unassembled WGS sequence"/>
</dbReference>
<sequence length="77" mass="8645">MSSKSYLIAALVTNPKFLFGESNLKIAKRLLKKAIEKAAEDKRESYAMVKTKEHGRSTFHGDMTVVVVFMDHASLKT</sequence>
<dbReference type="EMBL" id="JASCZI010121444">
    <property type="protein sequence ID" value="MED6161778.1"/>
    <property type="molecule type" value="Genomic_DNA"/>
</dbReference>
<accession>A0ABU6UQB7</accession>
<protein>
    <recommendedName>
        <fullName evidence="3">Protein-serine/threonine phosphatase</fullName>
    </recommendedName>
</protein>
<comment type="caution">
    <text evidence="1">The sequence shown here is derived from an EMBL/GenBank/DDBJ whole genome shotgun (WGS) entry which is preliminary data.</text>
</comment>
<gene>
    <name evidence="1" type="ORF">PIB30_063914</name>
</gene>
<evidence type="ECO:0008006" key="3">
    <source>
        <dbReference type="Google" id="ProtNLM"/>
    </source>
</evidence>
<name>A0ABU6UQB7_9FABA</name>
<evidence type="ECO:0000313" key="1">
    <source>
        <dbReference type="EMBL" id="MED6161778.1"/>
    </source>
</evidence>
<organism evidence="1 2">
    <name type="scientific">Stylosanthes scabra</name>
    <dbReference type="NCBI Taxonomy" id="79078"/>
    <lineage>
        <taxon>Eukaryota</taxon>
        <taxon>Viridiplantae</taxon>
        <taxon>Streptophyta</taxon>
        <taxon>Embryophyta</taxon>
        <taxon>Tracheophyta</taxon>
        <taxon>Spermatophyta</taxon>
        <taxon>Magnoliopsida</taxon>
        <taxon>eudicotyledons</taxon>
        <taxon>Gunneridae</taxon>
        <taxon>Pentapetalae</taxon>
        <taxon>rosids</taxon>
        <taxon>fabids</taxon>
        <taxon>Fabales</taxon>
        <taxon>Fabaceae</taxon>
        <taxon>Papilionoideae</taxon>
        <taxon>50 kb inversion clade</taxon>
        <taxon>dalbergioids sensu lato</taxon>
        <taxon>Dalbergieae</taxon>
        <taxon>Pterocarpus clade</taxon>
        <taxon>Stylosanthes</taxon>
    </lineage>
</organism>
<proteinExistence type="predicted"/>
<keyword evidence="2" id="KW-1185">Reference proteome</keyword>
<reference evidence="1 2" key="1">
    <citation type="journal article" date="2023" name="Plants (Basel)">
        <title>Bridging the Gap: Combining Genomics and Transcriptomics Approaches to Understand Stylosanthes scabra, an Orphan Legume from the Brazilian Caatinga.</title>
        <authorList>
            <person name="Ferreira-Neto J.R.C."/>
            <person name="da Silva M.D."/>
            <person name="Binneck E."/>
            <person name="de Melo N.F."/>
            <person name="da Silva R.H."/>
            <person name="de Melo A.L.T.M."/>
            <person name="Pandolfi V."/>
            <person name="Bustamante F.O."/>
            <person name="Brasileiro-Vidal A.C."/>
            <person name="Benko-Iseppon A.M."/>
        </authorList>
    </citation>
    <scope>NUCLEOTIDE SEQUENCE [LARGE SCALE GENOMIC DNA]</scope>
    <source>
        <tissue evidence="1">Leaves</tissue>
    </source>
</reference>